<comment type="caution">
    <text evidence="2">The sequence shown here is derived from an EMBL/GenBank/DDBJ whole genome shotgun (WGS) entry which is preliminary data.</text>
</comment>
<evidence type="ECO:0000313" key="3">
    <source>
        <dbReference type="Proteomes" id="UP000749646"/>
    </source>
</evidence>
<dbReference type="Proteomes" id="UP000749646">
    <property type="component" value="Unassembled WGS sequence"/>
</dbReference>
<gene>
    <name evidence="2" type="ORF">BGZ65_011540</name>
</gene>
<accession>A0A9P6SR50</accession>
<dbReference type="AlphaFoldDB" id="A0A9P6SR50"/>
<organism evidence="2 3">
    <name type="scientific">Modicella reniformis</name>
    <dbReference type="NCBI Taxonomy" id="1440133"/>
    <lineage>
        <taxon>Eukaryota</taxon>
        <taxon>Fungi</taxon>
        <taxon>Fungi incertae sedis</taxon>
        <taxon>Mucoromycota</taxon>
        <taxon>Mortierellomycotina</taxon>
        <taxon>Mortierellomycetes</taxon>
        <taxon>Mortierellales</taxon>
        <taxon>Mortierellaceae</taxon>
        <taxon>Modicella</taxon>
    </lineage>
</organism>
<protein>
    <submittedName>
        <fullName evidence="2">Uncharacterized protein</fullName>
    </submittedName>
</protein>
<evidence type="ECO:0000256" key="1">
    <source>
        <dbReference type="SAM" id="MobiDB-lite"/>
    </source>
</evidence>
<feature type="region of interest" description="Disordered" evidence="1">
    <location>
        <begin position="42"/>
        <end position="105"/>
    </location>
</feature>
<feature type="compositionally biased region" description="Polar residues" evidence="1">
    <location>
        <begin position="57"/>
        <end position="105"/>
    </location>
</feature>
<name>A0A9P6SR50_9FUNG</name>
<reference evidence="2" key="1">
    <citation type="journal article" date="2020" name="Fungal Divers.">
        <title>Resolving the Mortierellaceae phylogeny through synthesis of multi-gene phylogenetics and phylogenomics.</title>
        <authorList>
            <person name="Vandepol N."/>
            <person name="Liber J."/>
            <person name="Desiro A."/>
            <person name="Na H."/>
            <person name="Kennedy M."/>
            <person name="Barry K."/>
            <person name="Grigoriev I.V."/>
            <person name="Miller A.N."/>
            <person name="O'Donnell K."/>
            <person name="Stajich J.E."/>
            <person name="Bonito G."/>
        </authorList>
    </citation>
    <scope>NUCLEOTIDE SEQUENCE</scope>
    <source>
        <strain evidence="2">MES-2147</strain>
    </source>
</reference>
<keyword evidence="3" id="KW-1185">Reference proteome</keyword>
<evidence type="ECO:0000313" key="2">
    <source>
        <dbReference type="EMBL" id="KAF9992997.1"/>
    </source>
</evidence>
<feature type="compositionally biased region" description="Low complexity" evidence="1">
    <location>
        <begin position="42"/>
        <end position="51"/>
    </location>
</feature>
<dbReference type="EMBL" id="JAAAHW010001982">
    <property type="protein sequence ID" value="KAF9992997.1"/>
    <property type="molecule type" value="Genomic_DNA"/>
</dbReference>
<sequence>MNVLIAMGLRITSLNNGETQDGKDRQTLKPFDKGVGLINLKQQQQQQSQQQRLAQEHNVSSGNSISAPSQYQSHHQTNHDQASSFVSGSMKTMNPFQATNEQEDE</sequence>
<feature type="non-terminal residue" evidence="2">
    <location>
        <position position="105"/>
    </location>
</feature>
<proteinExistence type="predicted"/>